<dbReference type="Proteomes" id="UP000275078">
    <property type="component" value="Unassembled WGS sequence"/>
</dbReference>
<accession>A0A3N4I6L3</accession>
<organism evidence="4 5">
    <name type="scientific">Ascobolus immersus RN42</name>
    <dbReference type="NCBI Taxonomy" id="1160509"/>
    <lineage>
        <taxon>Eukaryota</taxon>
        <taxon>Fungi</taxon>
        <taxon>Dikarya</taxon>
        <taxon>Ascomycota</taxon>
        <taxon>Pezizomycotina</taxon>
        <taxon>Pezizomycetes</taxon>
        <taxon>Pezizales</taxon>
        <taxon>Ascobolaceae</taxon>
        <taxon>Ascobolus</taxon>
    </lineage>
</organism>
<feature type="domain" description="Transcription factor IIIC putative zinc-finger" evidence="3">
    <location>
        <begin position="764"/>
        <end position="887"/>
    </location>
</feature>
<dbReference type="OrthoDB" id="6021743at2759"/>
<feature type="region of interest" description="Disordered" evidence="1">
    <location>
        <begin position="49"/>
        <end position="80"/>
    </location>
</feature>
<dbReference type="AlphaFoldDB" id="A0A3N4I6L3"/>
<feature type="region of interest" description="Disordered" evidence="1">
    <location>
        <begin position="666"/>
        <end position="685"/>
    </location>
</feature>
<dbReference type="Pfam" id="PF12657">
    <property type="entry name" value="TFIIIC_delta"/>
    <property type="match status" value="1"/>
</dbReference>
<feature type="compositionally biased region" description="Low complexity" evidence="1">
    <location>
        <begin position="817"/>
        <end position="845"/>
    </location>
</feature>
<name>A0A3N4I6L3_ASCIM</name>
<protein>
    <submittedName>
        <fullName evidence="4">Uncharacterized protein</fullName>
    </submittedName>
</protein>
<dbReference type="InterPro" id="IPR024764">
    <property type="entry name" value="TFIIIC_Znf"/>
</dbReference>
<feature type="region of interest" description="Disordered" evidence="1">
    <location>
        <begin position="817"/>
        <end position="849"/>
    </location>
</feature>
<sequence>MLNQTPLHLSPPKLPSLQWSPSGTLTLLTNPPHSHAILTPILTPPIPSTPFSIHLVPTPPPPPPPSDDEESNSESDDEDAVPAGVYSLAAKQGIESFAFGDWSFMGVGGRKGGRRAVWCAGGNGGRVVVWEGVGEGWKGRLELGSYLRDGEHERSRNGKLKGRGIDCKWSRPCYGFRRDGWPEGLLAVSNDAGEVVFFEFGDEGIEEVTVKKRHIVKQNIVPEREGIRMATPEPSRHVDLDDEEHWNLSKEESLALNERFVDGLYDYTGHLDDFPKRVLPERLVKSSVEHLTWGPWMEEGEDRWALLACSFLHECFVMKVTMKRDGTVEVTDQRVVGQAWTDKHRILSVKLFDEVLSGYCVLAYAVQMELRVLFIPTTPAFSESTNIITTKYPNTYHEPINAMTFVRRANAFALVMYTHLGNSQIIPFPIPLPAEGPSQTTSDPSIWPELTAPLRSLPKLLADDLSAFQISHDAKYALHNIYGIATSIMGGTIAVTYRTTPDYCLTYTMAAEERTKFIFATGTPPDDLLELWFPTQRTPSSPFPPANPFTLPSESFLLELSYMDLDSTLKFRQRLPRKPPLPTILPVPIDPTDVPGSLARNILKDETLSRVRYRQLINFTPGVCMKYNIVFSEARDAAWREWGVLLYLVINVLSIPTECLKLEPLIEDKPEDSSTPEETTKQQGPNRRCLYALATLALLTFPTLPPLLPLIHRAFTALSLPTSGPEFLLLTNRLAQHVDLKTPDLPALPAGYTPPTAESFVSRYESCTICGDGLLSGDLLIYKCAKRGHRVQRCQMTFLPIREIDVVKEKEGGGDAGAAATAAAQDTSQAISTTQAPQQASSQQQGTGRRECGICGRHVRGVEVQAEGLVRDLVRAWEVCVYCGGLFIS</sequence>
<keyword evidence="5" id="KW-1185">Reference proteome</keyword>
<dbReference type="STRING" id="1160509.A0A3N4I6L3"/>
<evidence type="ECO:0000313" key="4">
    <source>
        <dbReference type="EMBL" id="RPA81086.1"/>
    </source>
</evidence>
<evidence type="ECO:0000259" key="3">
    <source>
        <dbReference type="Pfam" id="PF12660"/>
    </source>
</evidence>
<evidence type="ECO:0000259" key="2">
    <source>
        <dbReference type="Pfam" id="PF12657"/>
    </source>
</evidence>
<evidence type="ECO:0000256" key="1">
    <source>
        <dbReference type="SAM" id="MobiDB-lite"/>
    </source>
</evidence>
<proteinExistence type="predicted"/>
<feature type="compositionally biased region" description="Acidic residues" evidence="1">
    <location>
        <begin position="66"/>
        <end position="80"/>
    </location>
</feature>
<feature type="domain" description="Transcription factor IIIC 90kDa subunit N-terminal" evidence="2">
    <location>
        <begin position="285"/>
        <end position="520"/>
    </location>
</feature>
<dbReference type="InterPro" id="IPR024761">
    <property type="entry name" value="TFIIIC_delta_N"/>
</dbReference>
<dbReference type="Pfam" id="PF12660">
    <property type="entry name" value="zf-TFIIIC"/>
    <property type="match status" value="1"/>
</dbReference>
<dbReference type="EMBL" id="ML119682">
    <property type="protein sequence ID" value="RPA81086.1"/>
    <property type="molecule type" value="Genomic_DNA"/>
</dbReference>
<gene>
    <name evidence="4" type="ORF">BJ508DRAFT_362103</name>
</gene>
<evidence type="ECO:0000313" key="5">
    <source>
        <dbReference type="Proteomes" id="UP000275078"/>
    </source>
</evidence>
<reference evidence="4 5" key="1">
    <citation type="journal article" date="2018" name="Nat. Ecol. Evol.">
        <title>Pezizomycetes genomes reveal the molecular basis of ectomycorrhizal truffle lifestyle.</title>
        <authorList>
            <person name="Murat C."/>
            <person name="Payen T."/>
            <person name="Noel B."/>
            <person name="Kuo A."/>
            <person name="Morin E."/>
            <person name="Chen J."/>
            <person name="Kohler A."/>
            <person name="Krizsan K."/>
            <person name="Balestrini R."/>
            <person name="Da Silva C."/>
            <person name="Montanini B."/>
            <person name="Hainaut M."/>
            <person name="Levati E."/>
            <person name="Barry K.W."/>
            <person name="Belfiori B."/>
            <person name="Cichocki N."/>
            <person name="Clum A."/>
            <person name="Dockter R.B."/>
            <person name="Fauchery L."/>
            <person name="Guy J."/>
            <person name="Iotti M."/>
            <person name="Le Tacon F."/>
            <person name="Lindquist E.A."/>
            <person name="Lipzen A."/>
            <person name="Malagnac F."/>
            <person name="Mello A."/>
            <person name="Molinier V."/>
            <person name="Miyauchi S."/>
            <person name="Poulain J."/>
            <person name="Riccioni C."/>
            <person name="Rubini A."/>
            <person name="Sitrit Y."/>
            <person name="Splivallo R."/>
            <person name="Traeger S."/>
            <person name="Wang M."/>
            <person name="Zifcakova L."/>
            <person name="Wipf D."/>
            <person name="Zambonelli A."/>
            <person name="Paolocci F."/>
            <person name="Nowrousian M."/>
            <person name="Ottonello S."/>
            <person name="Baldrian P."/>
            <person name="Spatafora J.W."/>
            <person name="Henrissat B."/>
            <person name="Nagy L.G."/>
            <person name="Aury J.M."/>
            <person name="Wincker P."/>
            <person name="Grigoriev I.V."/>
            <person name="Bonfante P."/>
            <person name="Martin F.M."/>
        </authorList>
    </citation>
    <scope>NUCLEOTIDE SEQUENCE [LARGE SCALE GENOMIC DNA]</scope>
    <source>
        <strain evidence="4 5">RN42</strain>
    </source>
</reference>